<dbReference type="AlphaFoldDB" id="A0AAD4CVI4"/>
<keyword evidence="2" id="KW-1185">Reference proteome</keyword>
<comment type="caution">
    <text evidence="1">The sequence shown here is derived from an EMBL/GenBank/DDBJ whole genome shotgun (WGS) entry which is preliminary data.</text>
</comment>
<reference evidence="1" key="1">
    <citation type="journal article" date="2019" name="Beilstein J. Org. Chem.">
        <title>Nanangenines: drimane sesquiterpenoids as the dominant metabolite cohort of a novel Australian fungus, Aspergillus nanangensis.</title>
        <authorList>
            <person name="Lacey H.J."/>
            <person name="Gilchrist C.L.M."/>
            <person name="Crombie A."/>
            <person name="Kalaitzis J.A."/>
            <person name="Vuong D."/>
            <person name="Rutledge P.J."/>
            <person name="Turner P."/>
            <person name="Pitt J.I."/>
            <person name="Lacey E."/>
            <person name="Chooi Y.H."/>
            <person name="Piggott A.M."/>
        </authorList>
    </citation>
    <scope>NUCLEOTIDE SEQUENCE</scope>
    <source>
        <strain evidence="1">MST-FP2251</strain>
    </source>
</reference>
<dbReference type="Proteomes" id="UP001194746">
    <property type="component" value="Unassembled WGS sequence"/>
</dbReference>
<accession>A0AAD4CVI4</accession>
<sequence length="746" mass="84243">MDTLPFELVRELCLTLKDDGREALRALTLVNSRLYSAAAPVLCDTVLIRFTDLADLRRITAEYTETGLGRQFLTNATRLEILAFPNRFRGLGRNDLHDFRLRDLTSTLQDFLPSTVGPFMEDLMPYFDLPGYRRHFRQWPGYYHEKDWEPLVSLIAPYRIPSSITCAEDPFDMEILRSPSLCAINIDYPEISGAFGTDNARLHEIIYYVNQAPNLKHLHLRLDSQSPIERGTPRPRVPSTLLNQEPLARLHSFSIQSNTDEQLIFWQWNQTADFSTLRSLRLPRVEFPLRFKDAAAGLVSLERLSICVQSERYGRGPGFEELRCIFQRLRPLKYLALEGLDDVELLHTILERHGPSLIGLMFEPLWRGASRTYPPLKPQYTGWLYPLLDDLHLRRLAVQCPRIIDLRVPVRRSKGNRMEVSIYRALGSFSHLQNLILDLYGNPRPVLSTEDGLYTDEAEGLSPMMHVTLEDAFINFATDSTLAQSIWTEIFSSQPSRKLAQLRVSPWGYNDMPEFGELHAALTLAQSFLVTHGGKDVTQIGREEKEAEQAILAEEDPMVVDEPDWVPFVIPDDLLNSIWPPTSEAALPRATLPCIFARFACVLSFSLNARDIIATLKAIFASSQLTRVSFDTLTITAALITVAIRLHFAFVPAIVRHDAEHGILHILHIIFMFTSGDWTGVRFHTFAITAALITVAIRLDFAFVSPIVGHDVVNGASSLITNGSIRFEDSTDSGEAAGTLIRGMVG</sequence>
<organism evidence="1 2">
    <name type="scientific">Aspergillus nanangensis</name>
    <dbReference type="NCBI Taxonomy" id="2582783"/>
    <lineage>
        <taxon>Eukaryota</taxon>
        <taxon>Fungi</taxon>
        <taxon>Dikarya</taxon>
        <taxon>Ascomycota</taxon>
        <taxon>Pezizomycotina</taxon>
        <taxon>Eurotiomycetes</taxon>
        <taxon>Eurotiomycetidae</taxon>
        <taxon>Eurotiales</taxon>
        <taxon>Aspergillaceae</taxon>
        <taxon>Aspergillus</taxon>
        <taxon>Aspergillus subgen. Circumdati</taxon>
    </lineage>
</organism>
<protein>
    <submittedName>
        <fullName evidence="1">Uncharacterized protein</fullName>
    </submittedName>
</protein>
<reference evidence="1" key="2">
    <citation type="submission" date="2020-02" db="EMBL/GenBank/DDBJ databases">
        <authorList>
            <person name="Gilchrist C.L.M."/>
            <person name="Chooi Y.-H."/>
        </authorList>
    </citation>
    <scope>NUCLEOTIDE SEQUENCE</scope>
    <source>
        <strain evidence="1">MST-FP2251</strain>
    </source>
</reference>
<evidence type="ECO:0000313" key="1">
    <source>
        <dbReference type="EMBL" id="KAF9893490.1"/>
    </source>
</evidence>
<evidence type="ECO:0000313" key="2">
    <source>
        <dbReference type="Proteomes" id="UP001194746"/>
    </source>
</evidence>
<dbReference type="EMBL" id="VCAU01000007">
    <property type="protein sequence ID" value="KAF9893490.1"/>
    <property type="molecule type" value="Genomic_DNA"/>
</dbReference>
<dbReference type="InterPro" id="IPR032675">
    <property type="entry name" value="LRR_dom_sf"/>
</dbReference>
<gene>
    <name evidence="1" type="ORF">FE257_010802</name>
</gene>
<proteinExistence type="predicted"/>
<dbReference type="Gene3D" id="3.80.10.10">
    <property type="entry name" value="Ribonuclease Inhibitor"/>
    <property type="match status" value="1"/>
</dbReference>
<name>A0AAD4CVI4_ASPNN</name>